<dbReference type="Pfam" id="PF01261">
    <property type="entry name" value="AP_endonuc_2"/>
    <property type="match status" value="1"/>
</dbReference>
<gene>
    <name evidence="2" type="ORF">AU467_34585</name>
</gene>
<dbReference type="PANTHER" id="PTHR12110">
    <property type="entry name" value="HYDROXYPYRUVATE ISOMERASE"/>
    <property type="match status" value="1"/>
</dbReference>
<dbReference type="AlphaFoldDB" id="A0A117N4Z2"/>
<evidence type="ECO:0000313" key="2">
    <source>
        <dbReference type="EMBL" id="KUM28563.1"/>
    </source>
</evidence>
<accession>A0A117N4Z2</accession>
<sequence>MLERKRIAINQATTRTQWGFRDAVEGYSRHGVKGIGAWREGIEELGVRVSKKLLDDNGLAVTSLNRAGPLIGLDRKAHLAAMDDARRAIDIAAELEAGCLPVMPGALPPQSRDIGGIRAQYSAALAELLPVARASGVVLALEPLHPMVAADRSCMNTMTQANDLCDALGGGLGILVDVYHIWWDSRLQAEIERAGKDRIVGFHVSDWLVPTRDFVFDRGMMGDGVIDIPLLRSWVEQVGYSGFVEVELFSKDWWAKDPEQVVQLSIERCLTVV</sequence>
<dbReference type="InterPro" id="IPR036237">
    <property type="entry name" value="Xyl_isomerase-like_sf"/>
</dbReference>
<dbReference type="Proteomes" id="UP000053176">
    <property type="component" value="Unassembled WGS sequence"/>
</dbReference>
<dbReference type="EMBL" id="LPWA01000009">
    <property type="protein sequence ID" value="KUM28563.1"/>
    <property type="molecule type" value="Genomic_DNA"/>
</dbReference>
<reference evidence="2 3" key="1">
    <citation type="submission" date="2015-12" db="EMBL/GenBank/DDBJ databases">
        <title>Draft genome sequence of Mesorhizobium sp. UFLA 01-765, a multitolerant efficient symbiont and plant-growth promoting strain isolated from Zn-mining soil using Leucaena leucocephala as a trap plant.</title>
        <authorList>
            <person name="Rangel W.M."/>
            <person name="Thijs S."/>
            <person name="Longatti S.M."/>
            <person name="Moreira F.M."/>
            <person name="Weyens N."/>
            <person name="Vangronsveld J."/>
            <person name="Van Hamme J.D."/>
            <person name="Bottos E.M."/>
            <person name="Rineau F."/>
        </authorList>
    </citation>
    <scope>NUCLEOTIDE SEQUENCE [LARGE SCALE GENOMIC DNA]</scope>
    <source>
        <strain evidence="2 3">UFLA 01-765</strain>
    </source>
</reference>
<feature type="domain" description="Xylose isomerase-like TIM barrel" evidence="1">
    <location>
        <begin position="29"/>
        <end position="266"/>
    </location>
</feature>
<proteinExistence type="predicted"/>
<dbReference type="InterPro" id="IPR013022">
    <property type="entry name" value="Xyl_isomerase-like_TIM-brl"/>
</dbReference>
<dbReference type="InterPro" id="IPR050312">
    <property type="entry name" value="IolE/XylAMocC-like"/>
</dbReference>
<dbReference type="SUPFAM" id="SSF51658">
    <property type="entry name" value="Xylose isomerase-like"/>
    <property type="match status" value="1"/>
</dbReference>
<dbReference type="Gene3D" id="3.20.20.150">
    <property type="entry name" value="Divalent-metal-dependent TIM barrel enzymes"/>
    <property type="match status" value="1"/>
</dbReference>
<organism evidence="2 3">
    <name type="scientific">Rhizobium loti</name>
    <name type="common">Mesorhizobium loti</name>
    <dbReference type="NCBI Taxonomy" id="381"/>
    <lineage>
        <taxon>Bacteria</taxon>
        <taxon>Pseudomonadati</taxon>
        <taxon>Pseudomonadota</taxon>
        <taxon>Alphaproteobacteria</taxon>
        <taxon>Hyphomicrobiales</taxon>
        <taxon>Phyllobacteriaceae</taxon>
        <taxon>Mesorhizobium</taxon>
    </lineage>
</organism>
<dbReference type="PANTHER" id="PTHR12110:SF52">
    <property type="entry name" value="XYLOSE ISOMERASE"/>
    <property type="match status" value="1"/>
</dbReference>
<evidence type="ECO:0000313" key="3">
    <source>
        <dbReference type="Proteomes" id="UP000053176"/>
    </source>
</evidence>
<protein>
    <recommendedName>
        <fullName evidence="1">Xylose isomerase-like TIM barrel domain-containing protein</fullName>
    </recommendedName>
</protein>
<comment type="caution">
    <text evidence="2">The sequence shown here is derived from an EMBL/GenBank/DDBJ whole genome shotgun (WGS) entry which is preliminary data.</text>
</comment>
<name>A0A117N4Z2_RHILI</name>
<evidence type="ECO:0000259" key="1">
    <source>
        <dbReference type="Pfam" id="PF01261"/>
    </source>
</evidence>